<dbReference type="HOGENOM" id="CLU_2347556_0_0_1"/>
<gene>
    <name evidence="1" type="ORF">M404DRAFT_1008481</name>
</gene>
<dbReference type="Proteomes" id="UP000054217">
    <property type="component" value="Unassembled WGS sequence"/>
</dbReference>
<evidence type="ECO:0000313" key="2">
    <source>
        <dbReference type="Proteomes" id="UP000054217"/>
    </source>
</evidence>
<evidence type="ECO:0000313" key="1">
    <source>
        <dbReference type="EMBL" id="KIN94277.1"/>
    </source>
</evidence>
<sequence>MDVGEEKLEVVKGISELNARLRWGGGGERSVLDVGSEPIQQENAACCIASFWARLLSAVSPHLARGHYTYTCLPPSDQTPVAPSWILPHRSSVMPPR</sequence>
<reference evidence="2" key="2">
    <citation type="submission" date="2015-01" db="EMBL/GenBank/DDBJ databases">
        <title>Evolutionary Origins and Diversification of the Mycorrhizal Mutualists.</title>
        <authorList>
            <consortium name="DOE Joint Genome Institute"/>
            <consortium name="Mycorrhizal Genomics Consortium"/>
            <person name="Kohler A."/>
            <person name="Kuo A."/>
            <person name="Nagy L.G."/>
            <person name="Floudas D."/>
            <person name="Copeland A."/>
            <person name="Barry K.W."/>
            <person name="Cichocki N."/>
            <person name="Veneault-Fourrey C."/>
            <person name="LaButti K."/>
            <person name="Lindquist E.A."/>
            <person name="Lipzen A."/>
            <person name="Lundell T."/>
            <person name="Morin E."/>
            <person name="Murat C."/>
            <person name="Riley R."/>
            <person name="Ohm R."/>
            <person name="Sun H."/>
            <person name="Tunlid A."/>
            <person name="Henrissat B."/>
            <person name="Grigoriev I.V."/>
            <person name="Hibbett D.S."/>
            <person name="Martin F."/>
        </authorList>
    </citation>
    <scope>NUCLEOTIDE SEQUENCE [LARGE SCALE GENOMIC DNA]</scope>
    <source>
        <strain evidence="2">Marx 270</strain>
    </source>
</reference>
<protein>
    <submittedName>
        <fullName evidence="1">Uncharacterized protein</fullName>
    </submittedName>
</protein>
<accession>A0A0C3IB37</accession>
<dbReference type="InParanoid" id="A0A0C3IB37"/>
<dbReference type="AlphaFoldDB" id="A0A0C3IB37"/>
<reference evidence="1 2" key="1">
    <citation type="submission" date="2014-04" db="EMBL/GenBank/DDBJ databases">
        <authorList>
            <consortium name="DOE Joint Genome Institute"/>
            <person name="Kuo A."/>
            <person name="Kohler A."/>
            <person name="Costa M.D."/>
            <person name="Nagy L.G."/>
            <person name="Floudas D."/>
            <person name="Copeland A."/>
            <person name="Barry K.W."/>
            <person name="Cichocki N."/>
            <person name="Veneault-Fourrey C."/>
            <person name="LaButti K."/>
            <person name="Lindquist E.A."/>
            <person name="Lipzen A."/>
            <person name="Lundell T."/>
            <person name="Morin E."/>
            <person name="Murat C."/>
            <person name="Sun H."/>
            <person name="Tunlid A."/>
            <person name="Henrissat B."/>
            <person name="Grigoriev I.V."/>
            <person name="Hibbett D.S."/>
            <person name="Martin F."/>
            <person name="Nordberg H.P."/>
            <person name="Cantor M.N."/>
            <person name="Hua S.X."/>
        </authorList>
    </citation>
    <scope>NUCLEOTIDE SEQUENCE [LARGE SCALE GENOMIC DNA]</scope>
    <source>
        <strain evidence="1 2">Marx 270</strain>
    </source>
</reference>
<keyword evidence="2" id="KW-1185">Reference proteome</keyword>
<name>A0A0C3IB37_PISTI</name>
<organism evidence="1 2">
    <name type="scientific">Pisolithus tinctorius Marx 270</name>
    <dbReference type="NCBI Taxonomy" id="870435"/>
    <lineage>
        <taxon>Eukaryota</taxon>
        <taxon>Fungi</taxon>
        <taxon>Dikarya</taxon>
        <taxon>Basidiomycota</taxon>
        <taxon>Agaricomycotina</taxon>
        <taxon>Agaricomycetes</taxon>
        <taxon>Agaricomycetidae</taxon>
        <taxon>Boletales</taxon>
        <taxon>Sclerodermatineae</taxon>
        <taxon>Pisolithaceae</taxon>
        <taxon>Pisolithus</taxon>
    </lineage>
</organism>
<dbReference type="EMBL" id="KN832105">
    <property type="protein sequence ID" value="KIN94277.1"/>
    <property type="molecule type" value="Genomic_DNA"/>
</dbReference>
<proteinExistence type="predicted"/>